<feature type="domain" description="RNA polymerase sigma factor 70 region 4 type 2" evidence="6">
    <location>
        <begin position="123"/>
        <end position="174"/>
    </location>
</feature>
<evidence type="ECO:0000256" key="1">
    <source>
        <dbReference type="ARBA" id="ARBA00010641"/>
    </source>
</evidence>
<evidence type="ECO:0000259" key="6">
    <source>
        <dbReference type="Pfam" id="PF08281"/>
    </source>
</evidence>
<keyword evidence="8" id="KW-1185">Reference proteome</keyword>
<dbReference type="InterPro" id="IPR036388">
    <property type="entry name" value="WH-like_DNA-bd_sf"/>
</dbReference>
<dbReference type="NCBIfam" id="NF009195">
    <property type="entry name" value="PRK12543.1"/>
    <property type="match status" value="1"/>
</dbReference>
<evidence type="ECO:0000313" key="7">
    <source>
        <dbReference type="EMBL" id="ANC76258.1"/>
    </source>
</evidence>
<dbReference type="InterPro" id="IPR013325">
    <property type="entry name" value="RNA_pol_sigma_r2"/>
</dbReference>
<dbReference type="Pfam" id="PF08281">
    <property type="entry name" value="Sigma70_r4_2"/>
    <property type="match status" value="1"/>
</dbReference>
<evidence type="ECO:0000313" key="8">
    <source>
        <dbReference type="Proteomes" id="UP000076623"/>
    </source>
</evidence>
<dbReference type="SUPFAM" id="SSF88659">
    <property type="entry name" value="Sigma3 and sigma4 domains of RNA polymerase sigma factors"/>
    <property type="match status" value="1"/>
</dbReference>
<keyword evidence="3" id="KW-0731">Sigma factor</keyword>
<dbReference type="InterPro" id="IPR013324">
    <property type="entry name" value="RNA_pol_sigma_r3/r4-like"/>
</dbReference>
<dbReference type="STRING" id="1221500.ABE65_005310"/>
<protein>
    <submittedName>
        <fullName evidence="7">RNA polymerase subunit sigma</fullName>
    </submittedName>
</protein>
<dbReference type="InterPro" id="IPR007627">
    <property type="entry name" value="RNA_pol_sigma70_r2"/>
</dbReference>
<dbReference type="Proteomes" id="UP000076623">
    <property type="component" value="Chromosome"/>
</dbReference>
<dbReference type="InterPro" id="IPR039425">
    <property type="entry name" value="RNA_pol_sigma-70-like"/>
</dbReference>
<dbReference type="EMBL" id="CP015378">
    <property type="protein sequence ID" value="ANC76258.1"/>
    <property type="molecule type" value="Genomic_DNA"/>
</dbReference>
<sequence length="191" mass="22698">MDTKTKFEELIRRTRSGNKHAYGELYENTVKDVYQTVHFLLDDKSDVDDVVQEIYVEVLRNLHRFNTDKPFRPWLKGIAIKQISAYRRRRWISFRNYQKMSQQPSEVEDDFSPQVVDGLLNKQLVQLVEQLPYKLRQVIILRYLNEHSQEEVASILKIPVGTVKSRVHTALKKLRKQEELGNIFLRKVENV</sequence>
<accession>A0A160IJJ3</accession>
<organism evidence="7 8">
    <name type="scientific">Fictibacillus phosphorivorans</name>
    <dbReference type="NCBI Taxonomy" id="1221500"/>
    <lineage>
        <taxon>Bacteria</taxon>
        <taxon>Bacillati</taxon>
        <taxon>Bacillota</taxon>
        <taxon>Bacilli</taxon>
        <taxon>Bacillales</taxon>
        <taxon>Fictibacillaceae</taxon>
        <taxon>Fictibacillus</taxon>
    </lineage>
</organism>
<dbReference type="Gene3D" id="1.10.10.10">
    <property type="entry name" value="Winged helix-like DNA-binding domain superfamily/Winged helix DNA-binding domain"/>
    <property type="match status" value="1"/>
</dbReference>
<dbReference type="GO" id="GO:0003677">
    <property type="term" value="F:DNA binding"/>
    <property type="evidence" value="ECO:0007669"/>
    <property type="project" value="InterPro"/>
</dbReference>
<dbReference type="CDD" id="cd06171">
    <property type="entry name" value="Sigma70_r4"/>
    <property type="match status" value="1"/>
</dbReference>
<dbReference type="NCBIfam" id="TIGR02937">
    <property type="entry name" value="sigma70-ECF"/>
    <property type="match status" value="1"/>
</dbReference>
<reference evidence="7 8" key="1">
    <citation type="submission" date="2016-04" db="EMBL/GenBank/DDBJ databases">
        <title>Complete genome sequence of Fictibacillus phosphorivorans G25-29, a strain toxic to nematodes.</title>
        <authorList>
            <person name="Zheng Z."/>
        </authorList>
    </citation>
    <scope>NUCLEOTIDE SEQUENCE [LARGE SCALE GENOMIC DNA]</scope>
    <source>
        <strain evidence="7 8">G25-29</strain>
    </source>
</reference>
<proteinExistence type="inferred from homology"/>
<evidence type="ECO:0000256" key="2">
    <source>
        <dbReference type="ARBA" id="ARBA00023015"/>
    </source>
</evidence>
<dbReference type="PANTHER" id="PTHR43133:SF60">
    <property type="entry name" value="RNA POLYMERASE SIGMA FACTOR SIGV"/>
    <property type="match status" value="1"/>
</dbReference>
<evidence type="ECO:0000256" key="4">
    <source>
        <dbReference type="ARBA" id="ARBA00023163"/>
    </source>
</evidence>
<dbReference type="Gene3D" id="1.10.1740.10">
    <property type="match status" value="1"/>
</dbReference>
<dbReference type="AlphaFoldDB" id="A0A160IJJ3"/>
<feature type="domain" description="RNA polymerase sigma-70 region 2" evidence="5">
    <location>
        <begin position="25"/>
        <end position="91"/>
    </location>
</feature>
<dbReference type="GO" id="GO:0006352">
    <property type="term" value="P:DNA-templated transcription initiation"/>
    <property type="evidence" value="ECO:0007669"/>
    <property type="project" value="InterPro"/>
</dbReference>
<dbReference type="InterPro" id="IPR013249">
    <property type="entry name" value="RNA_pol_sigma70_r4_t2"/>
</dbReference>
<dbReference type="InterPro" id="IPR014284">
    <property type="entry name" value="RNA_pol_sigma-70_dom"/>
</dbReference>
<keyword evidence="4" id="KW-0804">Transcription</keyword>
<dbReference type="GO" id="GO:0016987">
    <property type="term" value="F:sigma factor activity"/>
    <property type="evidence" value="ECO:0007669"/>
    <property type="project" value="UniProtKB-KW"/>
</dbReference>
<dbReference type="RefSeq" id="WP_066392126.1">
    <property type="nucleotide sequence ID" value="NZ_CP015378.1"/>
</dbReference>
<evidence type="ECO:0000259" key="5">
    <source>
        <dbReference type="Pfam" id="PF04542"/>
    </source>
</evidence>
<dbReference type="SUPFAM" id="SSF88946">
    <property type="entry name" value="Sigma2 domain of RNA polymerase sigma factors"/>
    <property type="match status" value="1"/>
</dbReference>
<dbReference type="PANTHER" id="PTHR43133">
    <property type="entry name" value="RNA POLYMERASE ECF-TYPE SIGMA FACTO"/>
    <property type="match status" value="1"/>
</dbReference>
<dbReference type="KEGG" id="fpn:ABE65_005310"/>
<dbReference type="Pfam" id="PF04542">
    <property type="entry name" value="Sigma70_r2"/>
    <property type="match status" value="1"/>
</dbReference>
<comment type="similarity">
    <text evidence="1">Belongs to the sigma-70 factor family. ECF subfamily.</text>
</comment>
<name>A0A160IJJ3_9BACL</name>
<gene>
    <name evidence="7" type="ORF">ABE65_005310</name>
</gene>
<evidence type="ECO:0000256" key="3">
    <source>
        <dbReference type="ARBA" id="ARBA00023082"/>
    </source>
</evidence>
<keyword evidence="2" id="KW-0805">Transcription regulation</keyword>